<dbReference type="InterPro" id="IPR017896">
    <property type="entry name" value="4Fe4S_Fe-S-bd"/>
</dbReference>
<gene>
    <name evidence="11" type="ORF">SAMN05660235_01496</name>
</gene>
<dbReference type="PANTHER" id="PTHR43082:SF3">
    <property type="entry name" value="FERREDOXIN-LIKE PROTEIN YDIT"/>
    <property type="match status" value="1"/>
</dbReference>
<dbReference type="STRING" id="1123285.SAMN05660235_01496"/>
<keyword evidence="4" id="KW-0813">Transport</keyword>
<comment type="function">
    <text evidence="1">Could be a 3Fe-4S cluster-containing protein.</text>
</comment>
<dbReference type="PROSITE" id="PS51379">
    <property type="entry name" value="4FE4S_FER_2"/>
    <property type="match status" value="2"/>
</dbReference>
<accession>A0A1G7KUG1</accession>
<comment type="similarity">
    <text evidence="2">To ferredoxins from P.putida and C.tartarivorum, ferredoxin I from A.vinelandii, ferredoxin II from D.desulfuricans.</text>
</comment>
<dbReference type="EMBL" id="FNBU01000009">
    <property type="protein sequence ID" value="SDF40736.1"/>
    <property type="molecule type" value="Genomic_DNA"/>
</dbReference>
<protein>
    <recommendedName>
        <fullName evidence="3">Ferredoxin-like protein</fullName>
    </recommendedName>
</protein>
<feature type="domain" description="4Fe-4S ferredoxin-type" evidence="10">
    <location>
        <begin position="58"/>
        <end position="87"/>
    </location>
</feature>
<keyword evidence="7" id="KW-0408">Iron</keyword>
<evidence type="ECO:0000256" key="8">
    <source>
        <dbReference type="ARBA" id="ARBA00023014"/>
    </source>
</evidence>
<evidence type="ECO:0000256" key="9">
    <source>
        <dbReference type="ARBA" id="ARBA00023231"/>
    </source>
</evidence>
<keyword evidence="6" id="KW-0249">Electron transport</keyword>
<dbReference type="PROSITE" id="PS00198">
    <property type="entry name" value="4FE4S_FER_1"/>
    <property type="match status" value="1"/>
</dbReference>
<dbReference type="InterPro" id="IPR012206">
    <property type="entry name" value="Fd_FixX"/>
</dbReference>
<dbReference type="AlphaFoldDB" id="A0A1G7KUG1"/>
<proteinExistence type="predicted"/>
<evidence type="ECO:0000313" key="11">
    <source>
        <dbReference type="EMBL" id="SDF40736.1"/>
    </source>
</evidence>
<keyword evidence="8" id="KW-0411">Iron-sulfur</keyword>
<reference evidence="12" key="1">
    <citation type="submission" date="2016-10" db="EMBL/GenBank/DDBJ databases">
        <authorList>
            <person name="Varghese N."/>
            <person name="Submissions S."/>
        </authorList>
    </citation>
    <scope>NUCLEOTIDE SEQUENCE [LARGE SCALE GENOMIC DNA]</scope>
    <source>
        <strain evidence="12">DSM 23256</strain>
    </source>
</reference>
<dbReference type="Proteomes" id="UP000243333">
    <property type="component" value="Unassembled WGS sequence"/>
</dbReference>
<keyword evidence="9" id="KW-0535">Nitrogen fixation</keyword>
<dbReference type="GO" id="GO:0051536">
    <property type="term" value="F:iron-sulfur cluster binding"/>
    <property type="evidence" value="ECO:0007669"/>
    <property type="project" value="UniProtKB-KW"/>
</dbReference>
<dbReference type="PANTHER" id="PTHR43082">
    <property type="entry name" value="FERREDOXIN-LIKE"/>
    <property type="match status" value="1"/>
</dbReference>
<evidence type="ECO:0000259" key="10">
    <source>
        <dbReference type="PROSITE" id="PS51379"/>
    </source>
</evidence>
<dbReference type="Pfam" id="PF05187">
    <property type="entry name" value="Fer4_ETF_QO"/>
    <property type="match status" value="1"/>
</dbReference>
<evidence type="ECO:0000256" key="7">
    <source>
        <dbReference type="ARBA" id="ARBA00023004"/>
    </source>
</evidence>
<evidence type="ECO:0000256" key="5">
    <source>
        <dbReference type="ARBA" id="ARBA00022723"/>
    </source>
</evidence>
<evidence type="ECO:0000256" key="3">
    <source>
        <dbReference type="ARBA" id="ARBA00020378"/>
    </source>
</evidence>
<dbReference type="PIRSF" id="PIRSF036548">
    <property type="entry name" value="Fdx_FixX"/>
    <property type="match status" value="1"/>
</dbReference>
<evidence type="ECO:0000256" key="4">
    <source>
        <dbReference type="ARBA" id="ARBA00022448"/>
    </source>
</evidence>
<dbReference type="Gene3D" id="3.30.70.20">
    <property type="match status" value="1"/>
</dbReference>
<keyword evidence="12" id="KW-1185">Reference proteome</keyword>
<feature type="domain" description="4Fe-4S ferredoxin-type" evidence="10">
    <location>
        <begin position="23"/>
        <end position="55"/>
    </location>
</feature>
<evidence type="ECO:0000256" key="1">
    <source>
        <dbReference type="ARBA" id="ARBA00003208"/>
    </source>
</evidence>
<evidence type="ECO:0000256" key="2">
    <source>
        <dbReference type="ARBA" id="ARBA00009192"/>
    </source>
</evidence>
<evidence type="ECO:0000313" key="12">
    <source>
        <dbReference type="Proteomes" id="UP000243333"/>
    </source>
</evidence>
<dbReference type="GO" id="GO:0005506">
    <property type="term" value="F:iron ion binding"/>
    <property type="evidence" value="ECO:0007669"/>
    <property type="project" value="InterPro"/>
</dbReference>
<dbReference type="SUPFAM" id="SSF54862">
    <property type="entry name" value="4Fe-4S ferredoxins"/>
    <property type="match status" value="1"/>
</dbReference>
<organism evidence="11 12">
    <name type="scientific">Sporolituus thermophilus DSM 23256</name>
    <dbReference type="NCBI Taxonomy" id="1123285"/>
    <lineage>
        <taxon>Bacteria</taxon>
        <taxon>Bacillati</taxon>
        <taxon>Bacillota</taxon>
        <taxon>Negativicutes</taxon>
        <taxon>Selenomonadales</taxon>
        <taxon>Sporomusaceae</taxon>
        <taxon>Sporolituus</taxon>
    </lineage>
</organism>
<evidence type="ECO:0000256" key="6">
    <source>
        <dbReference type="ARBA" id="ARBA00022982"/>
    </source>
</evidence>
<dbReference type="InterPro" id="IPR007859">
    <property type="entry name" value="ETF-QO/FixX_C"/>
</dbReference>
<name>A0A1G7KUG1_9FIRM</name>
<dbReference type="OrthoDB" id="9800260at2"/>
<keyword evidence="5" id="KW-0479">Metal-binding</keyword>
<dbReference type="InterPro" id="IPR017900">
    <property type="entry name" value="4Fe4S_Fe_S_CS"/>
</dbReference>
<sequence>MSSLAELDAKVKLLLFKTDEQWQHIVINDQEVCRNCTDKQCLTICPSGVFRWNYQHTDPIIVLYKQCIECGSCRLICPANNINFSYPNGGYGVLYKEG</sequence>
<dbReference type="RefSeq" id="WP_093689581.1">
    <property type="nucleotide sequence ID" value="NZ_FNBU01000009.1"/>
</dbReference>